<organism evidence="2 3">
    <name type="scientific">Hibiscus sabdariffa</name>
    <name type="common">roselle</name>
    <dbReference type="NCBI Taxonomy" id="183260"/>
    <lineage>
        <taxon>Eukaryota</taxon>
        <taxon>Viridiplantae</taxon>
        <taxon>Streptophyta</taxon>
        <taxon>Embryophyta</taxon>
        <taxon>Tracheophyta</taxon>
        <taxon>Spermatophyta</taxon>
        <taxon>Magnoliopsida</taxon>
        <taxon>eudicotyledons</taxon>
        <taxon>Gunneridae</taxon>
        <taxon>Pentapetalae</taxon>
        <taxon>rosids</taxon>
        <taxon>malvids</taxon>
        <taxon>Malvales</taxon>
        <taxon>Malvaceae</taxon>
        <taxon>Malvoideae</taxon>
        <taxon>Hibiscus</taxon>
    </lineage>
</organism>
<proteinExistence type="predicted"/>
<comment type="caution">
    <text evidence="2">The sequence shown here is derived from an EMBL/GenBank/DDBJ whole genome shotgun (WGS) entry which is preliminary data.</text>
</comment>
<evidence type="ECO:0000256" key="1">
    <source>
        <dbReference type="SAM" id="MobiDB-lite"/>
    </source>
</evidence>
<keyword evidence="3" id="KW-1185">Reference proteome</keyword>
<sequence>MANKPIGGTQRKGVERVNETSIGSSGWMNDDEVGLVLGIELKDIHSGRDSVNGRDMVDCLVIMSSVLIEFKGVGPSHHLMDSQPAAKFVEVNGRVKKVKNMSDNGLNSLEHGITQ</sequence>
<dbReference type="EMBL" id="JBBPBM010000012">
    <property type="protein sequence ID" value="KAK8562479.1"/>
    <property type="molecule type" value="Genomic_DNA"/>
</dbReference>
<accession>A0ABR2EKF0</accession>
<evidence type="ECO:0000313" key="2">
    <source>
        <dbReference type="EMBL" id="KAK8562479.1"/>
    </source>
</evidence>
<evidence type="ECO:0000313" key="3">
    <source>
        <dbReference type="Proteomes" id="UP001472677"/>
    </source>
</evidence>
<feature type="region of interest" description="Disordered" evidence="1">
    <location>
        <begin position="1"/>
        <end position="25"/>
    </location>
</feature>
<gene>
    <name evidence="2" type="ORF">V6N12_010557</name>
</gene>
<protein>
    <submittedName>
        <fullName evidence="2">Uncharacterized protein</fullName>
    </submittedName>
</protein>
<dbReference type="Proteomes" id="UP001472677">
    <property type="component" value="Unassembled WGS sequence"/>
</dbReference>
<reference evidence="2 3" key="1">
    <citation type="journal article" date="2024" name="G3 (Bethesda)">
        <title>Genome assembly of Hibiscus sabdariffa L. provides insights into metabolisms of medicinal natural products.</title>
        <authorList>
            <person name="Kim T."/>
        </authorList>
    </citation>
    <scope>NUCLEOTIDE SEQUENCE [LARGE SCALE GENOMIC DNA]</scope>
    <source>
        <strain evidence="2">TK-2024</strain>
        <tissue evidence="2">Old leaves</tissue>
    </source>
</reference>
<name>A0ABR2EKF0_9ROSI</name>